<dbReference type="PANTHER" id="PTHR14359">
    <property type="entry name" value="HOMO-OLIGOMERIC FLAVIN CONTAINING CYS DECARBOXYLASE FAMILY"/>
    <property type="match status" value="1"/>
</dbReference>
<dbReference type="EMBL" id="CP019384">
    <property type="protein sequence ID" value="QAT17940.1"/>
    <property type="molecule type" value="Genomic_DNA"/>
</dbReference>
<gene>
    <name evidence="2" type="ORF">BU251_09505</name>
</gene>
<evidence type="ECO:0000313" key="3">
    <source>
        <dbReference type="Proteomes" id="UP000287243"/>
    </source>
</evidence>
<dbReference type="InterPro" id="IPR003382">
    <property type="entry name" value="Flavoprotein"/>
</dbReference>
<dbReference type="NCBIfam" id="TIGR00521">
    <property type="entry name" value="coaBC_dfp"/>
    <property type="match status" value="1"/>
</dbReference>
<dbReference type="AlphaFoldDB" id="A0A410P6Z9"/>
<sequence>MKQAKRVVLGVTGSIAAFKAAEIAGALVRAGACVHVVMTREAEEFVTPLTMQTLSRNKVYRGMFDMPESWDVEHVSLADEADLVLVAPATANVIGKLASGICDDFLGCIVTATKAPVLLAPAMNDGMYRHPITQENIAKLKKIGYAFIGPREGRLACGRDGVGRMCEPQEIVAEALRLLNKKR</sequence>
<dbReference type="RefSeq" id="WP_128700904.1">
    <property type="nucleotide sequence ID" value="NZ_CP019384.1"/>
</dbReference>
<dbReference type="GO" id="GO:0015941">
    <property type="term" value="P:pantothenate catabolic process"/>
    <property type="evidence" value="ECO:0007669"/>
    <property type="project" value="InterPro"/>
</dbReference>
<evidence type="ECO:0000313" key="2">
    <source>
        <dbReference type="EMBL" id="QAT17940.1"/>
    </source>
</evidence>
<dbReference type="GO" id="GO:0004633">
    <property type="term" value="F:phosphopantothenoylcysteine decarboxylase activity"/>
    <property type="evidence" value="ECO:0007669"/>
    <property type="project" value="InterPro"/>
</dbReference>
<dbReference type="GO" id="GO:0010181">
    <property type="term" value="F:FMN binding"/>
    <property type="evidence" value="ECO:0007669"/>
    <property type="project" value="InterPro"/>
</dbReference>
<evidence type="ECO:0000259" key="1">
    <source>
        <dbReference type="Pfam" id="PF02441"/>
    </source>
</evidence>
<name>A0A410P6Z9_VELA1</name>
<proteinExistence type="predicted"/>
<dbReference type="InterPro" id="IPR036551">
    <property type="entry name" value="Flavin_trans-like"/>
</dbReference>
<dbReference type="GO" id="GO:0071513">
    <property type="term" value="C:phosphopantothenoylcysteine decarboxylase complex"/>
    <property type="evidence" value="ECO:0007669"/>
    <property type="project" value="TreeGrafter"/>
</dbReference>
<dbReference type="KEGG" id="vai:BU251_09505"/>
<reference evidence="2 3" key="1">
    <citation type="submission" date="2017-01" db="EMBL/GenBank/DDBJ databases">
        <title>First insights into the biology of 'candidatus Vampirococcus archaeovorus'.</title>
        <authorList>
            <person name="Kizina J."/>
            <person name="Jordan S."/>
            <person name="Stueber K."/>
            <person name="Reinhardt R."/>
            <person name="Harder J."/>
        </authorList>
    </citation>
    <scope>NUCLEOTIDE SEQUENCE [LARGE SCALE GENOMIC DNA]</scope>
    <source>
        <strain evidence="2 3">LiM</strain>
    </source>
</reference>
<dbReference type="GO" id="GO:0015937">
    <property type="term" value="P:coenzyme A biosynthetic process"/>
    <property type="evidence" value="ECO:0007669"/>
    <property type="project" value="InterPro"/>
</dbReference>
<protein>
    <recommendedName>
        <fullName evidence="1">Flavoprotein domain-containing protein</fullName>
    </recommendedName>
</protein>
<dbReference type="SUPFAM" id="SSF52507">
    <property type="entry name" value="Homo-oligomeric flavin-containing Cys decarboxylases, HFCD"/>
    <property type="match status" value="1"/>
</dbReference>
<organism evidence="2 3">
    <name type="scientific">Velamenicoccus archaeovorus</name>
    <dbReference type="NCBI Taxonomy" id="1930593"/>
    <lineage>
        <taxon>Bacteria</taxon>
        <taxon>Pseudomonadati</taxon>
        <taxon>Candidatus Omnitrophota</taxon>
        <taxon>Candidatus Velamenicoccus</taxon>
    </lineage>
</organism>
<feature type="domain" description="Flavoprotein" evidence="1">
    <location>
        <begin position="5"/>
        <end position="178"/>
    </location>
</feature>
<accession>A0A410P6Z9</accession>
<dbReference type="Gene3D" id="3.40.50.1950">
    <property type="entry name" value="Flavin prenyltransferase-like"/>
    <property type="match status" value="1"/>
</dbReference>
<keyword evidence="3" id="KW-1185">Reference proteome</keyword>
<dbReference type="PANTHER" id="PTHR14359:SF6">
    <property type="entry name" value="PHOSPHOPANTOTHENOYLCYSTEINE DECARBOXYLASE"/>
    <property type="match status" value="1"/>
</dbReference>
<dbReference type="OrthoDB" id="9802554at2"/>
<dbReference type="InterPro" id="IPR005252">
    <property type="entry name" value="CoaBC"/>
</dbReference>
<dbReference type="Pfam" id="PF02441">
    <property type="entry name" value="Flavoprotein"/>
    <property type="match status" value="1"/>
</dbReference>
<dbReference type="Proteomes" id="UP000287243">
    <property type="component" value="Chromosome"/>
</dbReference>
<dbReference type="GO" id="GO:0004632">
    <property type="term" value="F:phosphopantothenate--cysteine ligase activity"/>
    <property type="evidence" value="ECO:0007669"/>
    <property type="project" value="InterPro"/>
</dbReference>